<dbReference type="AlphaFoldDB" id="A0A2T0ZZ88"/>
<keyword evidence="1" id="KW-0812">Transmembrane</keyword>
<evidence type="ECO:0000256" key="1">
    <source>
        <dbReference type="SAM" id="Phobius"/>
    </source>
</evidence>
<accession>A0A2T0ZZ88</accession>
<dbReference type="Proteomes" id="UP000237752">
    <property type="component" value="Unassembled WGS sequence"/>
</dbReference>
<feature type="transmembrane region" description="Helical" evidence="1">
    <location>
        <begin position="201"/>
        <end position="219"/>
    </location>
</feature>
<protein>
    <submittedName>
        <fullName evidence="2">Uncharacterized protein DUF998</fullName>
    </submittedName>
</protein>
<keyword evidence="3" id="KW-1185">Reference proteome</keyword>
<reference evidence="2 3" key="1">
    <citation type="submission" date="2018-03" db="EMBL/GenBank/DDBJ databases">
        <title>Genomic Encyclopedia of Archaeal and Bacterial Type Strains, Phase II (KMG-II): from individual species to whole genera.</title>
        <authorList>
            <person name="Goeker M."/>
        </authorList>
    </citation>
    <scope>NUCLEOTIDE SEQUENCE [LARGE SCALE GENOMIC DNA]</scope>
    <source>
        <strain evidence="2 3">DSM 100065</strain>
    </source>
</reference>
<feature type="transmembrane region" description="Helical" evidence="1">
    <location>
        <begin position="16"/>
        <end position="38"/>
    </location>
</feature>
<feature type="transmembrane region" description="Helical" evidence="1">
    <location>
        <begin position="89"/>
        <end position="109"/>
    </location>
</feature>
<evidence type="ECO:0000313" key="2">
    <source>
        <dbReference type="EMBL" id="PRZ41662.1"/>
    </source>
</evidence>
<feature type="transmembrane region" description="Helical" evidence="1">
    <location>
        <begin position="58"/>
        <end position="82"/>
    </location>
</feature>
<feature type="transmembrane region" description="Helical" evidence="1">
    <location>
        <begin position="124"/>
        <end position="145"/>
    </location>
</feature>
<keyword evidence="1" id="KW-0472">Membrane</keyword>
<dbReference type="EMBL" id="PVUE01000008">
    <property type="protein sequence ID" value="PRZ41662.1"/>
    <property type="molecule type" value="Genomic_DNA"/>
</dbReference>
<organism evidence="2 3">
    <name type="scientific">Antricoccus suffuscus</name>
    <dbReference type="NCBI Taxonomy" id="1629062"/>
    <lineage>
        <taxon>Bacteria</taxon>
        <taxon>Bacillati</taxon>
        <taxon>Actinomycetota</taxon>
        <taxon>Actinomycetes</taxon>
        <taxon>Geodermatophilales</taxon>
        <taxon>Antricoccaceae</taxon>
        <taxon>Antricoccus</taxon>
    </lineage>
</organism>
<comment type="caution">
    <text evidence="2">The sequence shown here is derived from an EMBL/GenBank/DDBJ whole genome shotgun (WGS) entry which is preliminary data.</text>
</comment>
<dbReference type="OrthoDB" id="3392476at2"/>
<dbReference type="InterPro" id="IPR009339">
    <property type="entry name" value="DUF998"/>
</dbReference>
<evidence type="ECO:0000313" key="3">
    <source>
        <dbReference type="Proteomes" id="UP000237752"/>
    </source>
</evidence>
<sequence>MLSTTTATASPPVRQLAALSLAGIVVAGIAVAALHFVPPTSRLDPYHETISAYGLSELGWVFNGAVVLLALSSLLLVVALVLDKQLKPLSVGTVMLTLWAVGMAGVAAFEKTNWAIGPSVAGSIHRAASIVAFLALPIGAGWLIGTALRRPVVPGRGLLVAALVFTVSSVVYMGYLVWMVADARSAGAQWWQAIPLGLTERILVVLEVGVLICLALRTARSVTKNPRSVTNVR</sequence>
<keyword evidence="1" id="KW-1133">Transmembrane helix</keyword>
<dbReference type="Pfam" id="PF06197">
    <property type="entry name" value="DUF998"/>
    <property type="match status" value="1"/>
</dbReference>
<name>A0A2T0ZZ88_9ACTN</name>
<dbReference type="RefSeq" id="WP_106349063.1">
    <property type="nucleotide sequence ID" value="NZ_PVUE01000008.1"/>
</dbReference>
<feature type="transmembrane region" description="Helical" evidence="1">
    <location>
        <begin position="157"/>
        <end position="181"/>
    </location>
</feature>
<proteinExistence type="predicted"/>
<gene>
    <name evidence="2" type="ORF">CLV47_10821</name>
</gene>